<evidence type="ECO:0000313" key="4">
    <source>
        <dbReference type="Proteomes" id="UP001287356"/>
    </source>
</evidence>
<dbReference type="InterPro" id="IPR003959">
    <property type="entry name" value="ATPase_AAA_core"/>
</dbReference>
<dbReference type="EMBL" id="JAULSN010000006">
    <property type="protein sequence ID" value="KAK3369283.1"/>
    <property type="molecule type" value="Genomic_DNA"/>
</dbReference>
<feature type="compositionally biased region" description="Polar residues" evidence="1">
    <location>
        <begin position="22"/>
        <end position="39"/>
    </location>
</feature>
<dbReference type="InterPro" id="IPR056599">
    <property type="entry name" value="AAA_lid_fung"/>
</dbReference>
<dbReference type="Pfam" id="PF00004">
    <property type="entry name" value="AAA"/>
    <property type="match status" value="1"/>
</dbReference>
<keyword evidence="4" id="KW-1185">Reference proteome</keyword>
<reference evidence="3" key="2">
    <citation type="submission" date="2023-06" db="EMBL/GenBank/DDBJ databases">
        <authorList>
            <consortium name="Lawrence Berkeley National Laboratory"/>
            <person name="Haridas S."/>
            <person name="Hensen N."/>
            <person name="Bonometti L."/>
            <person name="Westerberg I."/>
            <person name="Brannstrom I.O."/>
            <person name="Guillou S."/>
            <person name="Cros-Aarteil S."/>
            <person name="Calhoun S."/>
            <person name="Kuo A."/>
            <person name="Mondo S."/>
            <person name="Pangilinan J."/>
            <person name="Riley R."/>
            <person name="Labutti K."/>
            <person name="Andreopoulos B."/>
            <person name="Lipzen A."/>
            <person name="Chen C."/>
            <person name="Yanf M."/>
            <person name="Daum C."/>
            <person name="Ng V."/>
            <person name="Clum A."/>
            <person name="Steindorff A."/>
            <person name="Ohm R."/>
            <person name="Martin F."/>
            <person name="Silar P."/>
            <person name="Natvig D."/>
            <person name="Lalanne C."/>
            <person name="Gautier V."/>
            <person name="Ament-Velasquez S.L."/>
            <person name="Kruys A."/>
            <person name="Hutchinson M.I."/>
            <person name="Powell A.J."/>
            <person name="Barry K."/>
            <person name="Miller A.N."/>
            <person name="Grigoriev I.V."/>
            <person name="Debuchy R."/>
            <person name="Gladieux P."/>
            <person name="Thoren M.H."/>
            <person name="Johannesson H."/>
        </authorList>
    </citation>
    <scope>NUCLEOTIDE SEQUENCE</scope>
    <source>
        <strain evidence="3">CBS 958.72</strain>
    </source>
</reference>
<feature type="compositionally biased region" description="Low complexity" evidence="1">
    <location>
        <begin position="1108"/>
        <end position="1120"/>
    </location>
</feature>
<dbReference type="InterPro" id="IPR003593">
    <property type="entry name" value="AAA+_ATPase"/>
</dbReference>
<feature type="compositionally biased region" description="Basic and acidic residues" evidence="1">
    <location>
        <begin position="1121"/>
        <end position="1132"/>
    </location>
</feature>
<dbReference type="Pfam" id="PF23232">
    <property type="entry name" value="AAA_lid_13"/>
    <property type="match status" value="1"/>
</dbReference>
<sequence length="1204" mass="135184">MTTDNTTAEEGSQGAEGLSATLHPQNTSGSSPELANQISKEPEAQTLPTRDDRPQPQDGEEEKPVRSKKSKKATGPLAEDSDSSSDSDPDFRKPRNIPDEIWRGFQIQRATDMGTAALYEAYLARLGRESRMKKEGHGYGQHGEPTGRGEGDKKVPKSEKVKGATMVRGIIDYTKMLEERIKKLEEAVAESKEQQLLQQETGAGTAAVNTKPEEVVSAEEHTELRMEVKFFSSEGEFDPDGQWKENVKKTGSYQCNTDPKYIMRVLYTWVNGITPRDLHGNAPPPHEIDILGFGILSEPIAAFFSSRLNFSVGKSHLIRVGAPFLPLIRNLEPLRAQLTKLEGRYGSNDAGSPNATQNRDGSIASSGAKDGDTAKEADDPLPFPASSVEEPEEEKFESREALTHFRILLEFVDEYFASQLLLLQRLRLGQEEKIAFQDLWMLFDAGDTIYCPFLEGGTTYGLSDDRHTTKTRYLPQIFRVLGTTGGLPLRKTLAPRVKIRGEYDDDDDVWGNLLVSGLFRQRVLPSTAVNLASGRARDRFTPLYVVCFHVDFDGVKYGTVREIFSFKPYDGLVDIRSLGAYPIEYLRTESNPQTSEPQLELDRYLSRGRKFIDVTAVSHLSYESLTVGNSREEINSAEYEGAFASGASVVPKLTSLIGYWPPAYDPEVLQLHVSGCENPWCHNSLCLSNCYSSFHADQVQKVEPRMKALLEEHDSGKLDEKNSLEKFKAYMEEKDLIRLLPGTVPGFALRNRKWVQLDLEKLQRLPQGDEWHKLVLPTGHRDMVQAMVETHTKGSQEMKRASSDSSGKFVMDLVQGKGRGCIILLHGVPGVGKTSTAECVASYTQRPLYPITCGDIGYVPEAVERNMEGHFKLAHKWGCVLLLDEADVFLAKRSKGDVKRNGLVSVFLRILEYYSGILFLTTNRVGAIDDAFRSRLHLTLYYPKLTKKQTIKIWKNNLDRLKDINKASENVDQPPIEFDRMKIIKWVERNWDTLQWNGRQIRNAFQTAVALAQFTAKMEAEEDRRRYLRKKATSKQRSRSRSRSRSRTPRPPVMGIHHFKLIADASMQFSEYLQETHGVDEDLIAHRDEIRALAFEPKVKRKELQEVESSSAESDSGSESGDTKTEASRESAGEQSSDESDKSESEEEAGKKKTKGKGKKEATGGGSESKPRSSQGGRKGKDEREKTRSKDRKKRKGEPEITLP</sequence>
<dbReference type="PANTHER" id="PTHR46411">
    <property type="entry name" value="FAMILY ATPASE, PUTATIVE-RELATED"/>
    <property type="match status" value="1"/>
</dbReference>
<dbReference type="SUPFAM" id="SSF52540">
    <property type="entry name" value="P-loop containing nucleoside triphosphate hydrolases"/>
    <property type="match status" value="1"/>
</dbReference>
<feature type="compositionally biased region" description="Basic and acidic residues" evidence="1">
    <location>
        <begin position="369"/>
        <end position="378"/>
    </location>
</feature>
<feature type="region of interest" description="Disordered" evidence="1">
    <location>
        <begin position="345"/>
        <end position="395"/>
    </location>
</feature>
<feature type="compositionally biased region" description="Basic and acidic residues" evidence="1">
    <location>
        <begin position="89"/>
        <end position="100"/>
    </location>
</feature>
<proteinExistence type="predicted"/>
<dbReference type="InterPro" id="IPR027417">
    <property type="entry name" value="P-loop_NTPase"/>
</dbReference>
<evidence type="ECO:0000313" key="3">
    <source>
        <dbReference type="EMBL" id="KAK3369283.1"/>
    </source>
</evidence>
<feature type="compositionally biased region" description="Polar residues" evidence="1">
    <location>
        <begin position="349"/>
        <end position="365"/>
    </location>
</feature>
<dbReference type="Proteomes" id="UP001287356">
    <property type="component" value="Unassembled WGS sequence"/>
</dbReference>
<evidence type="ECO:0000256" key="1">
    <source>
        <dbReference type="SAM" id="MobiDB-lite"/>
    </source>
</evidence>
<feature type="compositionally biased region" description="Polar residues" evidence="1">
    <location>
        <begin position="1"/>
        <end position="10"/>
    </location>
</feature>
<name>A0AAE0N3Y1_9PEZI</name>
<dbReference type="AlphaFoldDB" id="A0AAE0N3Y1"/>
<dbReference type="GO" id="GO:0005524">
    <property type="term" value="F:ATP binding"/>
    <property type="evidence" value="ECO:0007669"/>
    <property type="project" value="InterPro"/>
</dbReference>
<dbReference type="GO" id="GO:0016887">
    <property type="term" value="F:ATP hydrolysis activity"/>
    <property type="evidence" value="ECO:0007669"/>
    <property type="project" value="InterPro"/>
</dbReference>
<feature type="region of interest" description="Disordered" evidence="1">
    <location>
        <begin position="200"/>
        <end position="219"/>
    </location>
</feature>
<comment type="caution">
    <text evidence="3">The sequence shown here is derived from an EMBL/GenBank/DDBJ whole genome shotgun (WGS) entry which is preliminary data.</text>
</comment>
<dbReference type="SMART" id="SM00382">
    <property type="entry name" value="AAA"/>
    <property type="match status" value="1"/>
</dbReference>
<evidence type="ECO:0000259" key="2">
    <source>
        <dbReference type="SMART" id="SM00382"/>
    </source>
</evidence>
<feature type="compositionally biased region" description="Basic and acidic residues" evidence="1">
    <location>
        <begin position="145"/>
        <end position="160"/>
    </location>
</feature>
<dbReference type="Gene3D" id="3.40.50.300">
    <property type="entry name" value="P-loop containing nucleotide triphosphate hydrolases"/>
    <property type="match status" value="1"/>
</dbReference>
<dbReference type="PANTHER" id="PTHR46411:SF2">
    <property type="entry name" value="AAA+ ATPASE DOMAIN-CONTAINING PROTEIN"/>
    <property type="match status" value="1"/>
</dbReference>
<feature type="region of interest" description="Disordered" evidence="1">
    <location>
        <begin position="1025"/>
        <end position="1054"/>
    </location>
</feature>
<organism evidence="3 4">
    <name type="scientific">Lasiosphaeria ovina</name>
    <dbReference type="NCBI Taxonomy" id="92902"/>
    <lineage>
        <taxon>Eukaryota</taxon>
        <taxon>Fungi</taxon>
        <taxon>Dikarya</taxon>
        <taxon>Ascomycota</taxon>
        <taxon>Pezizomycotina</taxon>
        <taxon>Sordariomycetes</taxon>
        <taxon>Sordariomycetidae</taxon>
        <taxon>Sordariales</taxon>
        <taxon>Lasiosphaeriaceae</taxon>
        <taxon>Lasiosphaeria</taxon>
    </lineage>
</organism>
<feature type="region of interest" description="Disordered" evidence="1">
    <location>
        <begin position="1102"/>
        <end position="1204"/>
    </location>
</feature>
<feature type="compositionally biased region" description="Basic residues" evidence="1">
    <location>
        <begin position="1026"/>
        <end position="1048"/>
    </location>
</feature>
<feature type="compositionally biased region" description="Acidic residues" evidence="1">
    <location>
        <begin position="79"/>
        <end position="88"/>
    </location>
</feature>
<feature type="region of interest" description="Disordered" evidence="1">
    <location>
        <begin position="1"/>
        <end position="100"/>
    </location>
</feature>
<dbReference type="CDD" id="cd19481">
    <property type="entry name" value="RecA-like_protease"/>
    <property type="match status" value="1"/>
</dbReference>
<feature type="compositionally biased region" description="Basic and acidic residues" evidence="1">
    <location>
        <begin position="1139"/>
        <end position="1151"/>
    </location>
</feature>
<feature type="domain" description="AAA+ ATPase" evidence="2">
    <location>
        <begin position="819"/>
        <end position="946"/>
    </location>
</feature>
<dbReference type="InterPro" id="IPR054289">
    <property type="entry name" value="DUF7025"/>
</dbReference>
<protein>
    <recommendedName>
        <fullName evidence="2">AAA+ ATPase domain-containing protein</fullName>
    </recommendedName>
</protein>
<dbReference type="Pfam" id="PF22942">
    <property type="entry name" value="DUF7025"/>
    <property type="match status" value="1"/>
</dbReference>
<reference evidence="3" key="1">
    <citation type="journal article" date="2023" name="Mol. Phylogenet. Evol.">
        <title>Genome-scale phylogeny and comparative genomics of the fungal order Sordariales.</title>
        <authorList>
            <person name="Hensen N."/>
            <person name="Bonometti L."/>
            <person name="Westerberg I."/>
            <person name="Brannstrom I.O."/>
            <person name="Guillou S."/>
            <person name="Cros-Aarteil S."/>
            <person name="Calhoun S."/>
            <person name="Haridas S."/>
            <person name="Kuo A."/>
            <person name="Mondo S."/>
            <person name="Pangilinan J."/>
            <person name="Riley R."/>
            <person name="LaButti K."/>
            <person name="Andreopoulos B."/>
            <person name="Lipzen A."/>
            <person name="Chen C."/>
            <person name="Yan M."/>
            <person name="Daum C."/>
            <person name="Ng V."/>
            <person name="Clum A."/>
            <person name="Steindorff A."/>
            <person name="Ohm R.A."/>
            <person name="Martin F."/>
            <person name="Silar P."/>
            <person name="Natvig D.O."/>
            <person name="Lalanne C."/>
            <person name="Gautier V."/>
            <person name="Ament-Velasquez S.L."/>
            <person name="Kruys A."/>
            <person name="Hutchinson M.I."/>
            <person name="Powell A.J."/>
            <person name="Barry K."/>
            <person name="Miller A.N."/>
            <person name="Grigoriev I.V."/>
            <person name="Debuchy R."/>
            <person name="Gladieux P."/>
            <person name="Hiltunen Thoren M."/>
            <person name="Johannesson H."/>
        </authorList>
    </citation>
    <scope>NUCLEOTIDE SEQUENCE</scope>
    <source>
        <strain evidence="3">CBS 958.72</strain>
    </source>
</reference>
<gene>
    <name evidence="3" type="ORF">B0T24DRAFT_668791</name>
</gene>
<feature type="region of interest" description="Disordered" evidence="1">
    <location>
        <begin position="133"/>
        <end position="160"/>
    </location>
</feature>
<feature type="compositionally biased region" description="Basic and acidic residues" evidence="1">
    <location>
        <begin position="1179"/>
        <end position="1188"/>
    </location>
</feature>
<accession>A0AAE0N3Y1</accession>